<evidence type="ECO:0000259" key="4">
    <source>
        <dbReference type="PROSITE" id="PS50081"/>
    </source>
</evidence>
<dbReference type="GO" id="GO:0030139">
    <property type="term" value="C:endocytic vesicle"/>
    <property type="evidence" value="ECO:0007669"/>
    <property type="project" value="TreeGrafter"/>
</dbReference>
<evidence type="ECO:0000313" key="7">
    <source>
        <dbReference type="Proteomes" id="UP000019335"/>
    </source>
</evidence>
<organism evidence="6 7">
    <name type="scientific">Nannochloropsis gaditana</name>
    <dbReference type="NCBI Taxonomy" id="72520"/>
    <lineage>
        <taxon>Eukaryota</taxon>
        <taxon>Sar</taxon>
        <taxon>Stramenopiles</taxon>
        <taxon>Ochrophyta</taxon>
        <taxon>Eustigmatophyceae</taxon>
        <taxon>Eustigmatales</taxon>
        <taxon>Monodopsidaceae</taxon>
        <taxon>Nannochloropsis</taxon>
    </lineage>
</organism>
<name>W7TB13_9STRA</name>
<accession>W7TB13</accession>
<gene>
    <name evidence="6" type="ORF">Naga_100020g42</name>
</gene>
<dbReference type="PROSITE" id="PS51205">
    <property type="entry name" value="VPS9"/>
    <property type="match status" value="1"/>
</dbReference>
<keyword evidence="7" id="KW-1185">Reference proteome</keyword>
<dbReference type="GO" id="GO:0005085">
    <property type="term" value="F:guanyl-nucleotide exchange factor activity"/>
    <property type="evidence" value="ECO:0007669"/>
    <property type="project" value="InterPro"/>
</dbReference>
<proteinExistence type="predicted"/>
<dbReference type="InterPro" id="IPR003123">
    <property type="entry name" value="VPS9"/>
</dbReference>
<dbReference type="AlphaFoldDB" id="W7TB13"/>
<dbReference type="SMART" id="SM00167">
    <property type="entry name" value="VPS9"/>
    <property type="match status" value="1"/>
</dbReference>
<dbReference type="CDD" id="cd00029">
    <property type="entry name" value="C1"/>
    <property type="match status" value="1"/>
</dbReference>
<evidence type="ECO:0000256" key="1">
    <source>
        <dbReference type="ARBA" id="ARBA00022723"/>
    </source>
</evidence>
<evidence type="ECO:0000259" key="5">
    <source>
        <dbReference type="PROSITE" id="PS51205"/>
    </source>
</evidence>
<keyword evidence="1" id="KW-0479">Metal-binding</keyword>
<dbReference type="GO" id="GO:0016192">
    <property type="term" value="P:vesicle-mediated transport"/>
    <property type="evidence" value="ECO:0007669"/>
    <property type="project" value="InterPro"/>
</dbReference>
<feature type="compositionally biased region" description="Basic and acidic residues" evidence="3">
    <location>
        <begin position="168"/>
        <end position="211"/>
    </location>
</feature>
<dbReference type="PANTHER" id="PTHR23101">
    <property type="entry name" value="RAB GDP/GTP EXCHANGE FACTOR"/>
    <property type="match status" value="1"/>
</dbReference>
<evidence type="ECO:0000313" key="6">
    <source>
        <dbReference type="EMBL" id="EWM24260.1"/>
    </source>
</evidence>
<dbReference type="SUPFAM" id="SSF57889">
    <property type="entry name" value="Cysteine-rich domain"/>
    <property type="match status" value="1"/>
</dbReference>
<dbReference type="PROSITE" id="PS50081">
    <property type="entry name" value="ZF_DAG_PE_2"/>
    <property type="match status" value="1"/>
</dbReference>
<dbReference type="GO" id="GO:0046872">
    <property type="term" value="F:metal ion binding"/>
    <property type="evidence" value="ECO:0007669"/>
    <property type="project" value="UniProtKB-KW"/>
</dbReference>
<evidence type="ECO:0008006" key="8">
    <source>
        <dbReference type="Google" id="ProtNLM"/>
    </source>
</evidence>
<evidence type="ECO:0000256" key="3">
    <source>
        <dbReference type="SAM" id="MobiDB-lite"/>
    </source>
</evidence>
<dbReference type="Pfam" id="PF02204">
    <property type="entry name" value="VPS9"/>
    <property type="match status" value="1"/>
</dbReference>
<feature type="region of interest" description="Disordered" evidence="3">
    <location>
        <begin position="279"/>
        <end position="299"/>
    </location>
</feature>
<evidence type="ECO:0000256" key="2">
    <source>
        <dbReference type="ARBA" id="ARBA00022833"/>
    </source>
</evidence>
<protein>
    <recommendedName>
        <fullName evidence="8">Phorbol-ester/DAG-type domain-containing protein</fullName>
    </recommendedName>
</protein>
<dbReference type="PROSITE" id="PS00479">
    <property type="entry name" value="ZF_DAG_PE_1"/>
    <property type="match status" value="1"/>
</dbReference>
<keyword evidence="2" id="KW-0862">Zinc</keyword>
<dbReference type="OrthoDB" id="10290540at2759"/>
<feature type="domain" description="VPS9" evidence="5">
    <location>
        <begin position="502"/>
        <end position="643"/>
    </location>
</feature>
<dbReference type="EMBL" id="AZIL01001306">
    <property type="protein sequence ID" value="EWM24260.1"/>
    <property type="molecule type" value="Genomic_DNA"/>
</dbReference>
<comment type="caution">
    <text evidence="6">The sequence shown here is derived from an EMBL/GenBank/DDBJ whole genome shotgun (WGS) entry which is preliminary data.</text>
</comment>
<reference evidence="6 7" key="1">
    <citation type="journal article" date="2014" name="Mol. Plant">
        <title>Chromosome Scale Genome Assembly and Transcriptome Profiling of Nannochloropsis gaditana in Nitrogen Depletion.</title>
        <authorList>
            <person name="Corteggiani Carpinelli E."/>
            <person name="Telatin A."/>
            <person name="Vitulo N."/>
            <person name="Forcato C."/>
            <person name="D'Angelo M."/>
            <person name="Schiavon R."/>
            <person name="Vezzi A."/>
            <person name="Giacometti G.M."/>
            <person name="Morosinotto T."/>
            <person name="Valle G."/>
        </authorList>
    </citation>
    <scope>NUCLEOTIDE SEQUENCE [LARGE SCALE GENOMIC DNA]</scope>
    <source>
        <strain evidence="6 7">B-31</strain>
    </source>
</reference>
<dbReference type="GO" id="GO:0031267">
    <property type="term" value="F:small GTPase binding"/>
    <property type="evidence" value="ECO:0007669"/>
    <property type="project" value="TreeGrafter"/>
</dbReference>
<dbReference type="InterPro" id="IPR002219">
    <property type="entry name" value="PKC_DAG/PE"/>
</dbReference>
<feature type="region of interest" description="Disordered" evidence="3">
    <location>
        <begin position="141"/>
        <end position="226"/>
    </location>
</feature>
<dbReference type="Gene3D" id="3.30.60.20">
    <property type="match status" value="1"/>
</dbReference>
<dbReference type="InterPro" id="IPR037191">
    <property type="entry name" value="VPS9_dom_sf"/>
</dbReference>
<dbReference type="Proteomes" id="UP000019335">
    <property type="component" value="Chromosome 14"/>
</dbReference>
<feature type="compositionally biased region" description="Basic and acidic residues" evidence="3">
    <location>
        <begin position="149"/>
        <end position="161"/>
    </location>
</feature>
<feature type="domain" description="Phorbol-ester/DAG-type" evidence="4">
    <location>
        <begin position="62"/>
        <end position="113"/>
    </location>
</feature>
<sequence length="651" mass="69941">MWRRARDADGKNGVAVDRRTCNNISMRHEKHEPSAAEERAEEEVLLALRMMCQSGLRHPLHGHSYARYRALRPRVCFSCEAPVFGPFSVACHCLLCGIIVHRQCVMRITKVPCGNYRGLHDPSGLLSSIATPREYVHMASTETGPHETAVADEKKADKRESSVSQTHGRAEEPTEEKQARRERFQKDQSTARDGRSVIEDKEEGRAERIEIGDGPEPGVGRGTSSSVETGLVKVNAGARGITYDALVQVGKLMGNMIGGDANEVGARAAVASLLKISTPEGGSSGGKGASCQEEDGAGGQRYWGERWSKTLSGSVDMAVPPPPVAMAWSHLAQRWKRSVSCREPPMSLAAFLELGNEENTKERCQGPHGKGMVERKRVSCLIEQILRCPETPPGGLWAACLDQFVARHAATAPAGSDGFRGCNSSSVDASRSGREWEGADMPVAGVATGSCSQDAAAIIQEVSLTLMEYVPGLLGPSMEACEDAFVAVETEIMTTLYPSVLGECQEQARSRSSALEGWYLREPDAREERGMDGAGAQNEDPFHRAVQELVGMSQEVTGRKKVARVLQSCLALGEGRVVTSADDLLPALAGVVRSARIPALPAHLAFIDQTCDTGALLGAEGYALTSLQVVVSLIVTPPGEMSGTMSDDEFD</sequence>
<dbReference type="GO" id="GO:0005829">
    <property type="term" value="C:cytosol"/>
    <property type="evidence" value="ECO:0007669"/>
    <property type="project" value="TreeGrafter"/>
</dbReference>
<dbReference type="InterPro" id="IPR046349">
    <property type="entry name" value="C1-like_sf"/>
</dbReference>
<dbReference type="Gene3D" id="1.20.1050.80">
    <property type="entry name" value="VPS9 domain"/>
    <property type="match status" value="1"/>
</dbReference>
<dbReference type="PANTHER" id="PTHR23101:SF25">
    <property type="entry name" value="GTPASE-ACTIVATING PROTEIN AND VPS9 DOMAIN-CONTAINING PROTEIN 1"/>
    <property type="match status" value="1"/>
</dbReference>
<dbReference type="SUPFAM" id="SSF109993">
    <property type="entry name" value="VPS9 domain"/>
    <property type="match status" value="1"/>
</dbReference>
<dbReference type="InterPro" id="IPR045046">
    <property type="entry name" value="Vps9-like"/>
</dbReference>